<keyword evidence="2" id="KW-1185">Reference proteome</keyword>
<organism evidence="1 2">
    <name type="scientific">Sphagnurus paluster</name>
    <dbReference type="NCBI Taxonomy" id="117069"/>
    <lineage>
        <taxon>Eukaryota</taxon>
        <taxon>Fungi</taxon>
        <taxon>Dikarya</taxon>
        <taxon>Basidiomycota</taxon>
        <taxon>Agaricomycotina</taxon>
        <taxon>Agaricomycetes</taxon>
        <taxon>Agaricomycetidae</taxon>
        <taxon>Agaricales</taxon>
        <taxon>Tricholomatineae</taxon>
        <taxon>Lyophyllaceae</taxon>
        <taxon>Sphagnurus</taxon>
    </lineage>
</organism>
<reference evidence="1" key="2">
    <citation type="submission" date="2021-10" db="EMBL/GenBank/DDBJ databases">
        <title>Phylogenomics reveals ancestral predisposition of the termite-cultivated fungus Termitomyces towards a domesticated lifestyle.</title>
        <authorList>
            <person name="Auxier B."/>
            <person name="Grum-Grzhimaylo A."/>
            <person name="Cardenas M.E."/>
            <person name="Lodge J.D."/>
            <person name="Laessoe T."/>
            <person name="Pedersen O."/>
            <person name="Smith M.E."/>
            <person name="Kuyper T.W."/>
            <person name="Franco-Molano E.A."/>
            <person name="Baroni T.J."/>
            <person name="Aanen D.K."/>
        </authorList>
    </citation>
    <scope>NUCLEOTIDE SEQUENCE</scope>
    <source>
        <strain evidence="1">D49</strain>
    </source>
</reference>
<protein>
    <submittedName>
        <fullName evidence="1">Uncharacterized protein</fullName>
    </submittedName>
</protein>
<proteinExistence type="predicted"/>
<dbReference type="EMBL" id="JABCKI010006898">
    <property type="protein sequence ID" value="KAG5633869.1"/>
    <property type="molecule type" value="Genomic_DNA"/>
</dbReference>
<comment type="caution">
    <text evidence="1">The sequence shown here is derived from an EMBL/GenBank/DDBJ whole genome shotgun (WGS) entry which is preliminary data.</text>
</comment>
<dbReference type="AlphaFoldDB" id="A0A9P7K280"/>
<reference evidence="1" key="1">
    <citation type="submission" date="2021-02" db="EMBL/GenBank/DDBJ databases">
        <authorList>
            <person name="Nieuwenhuis M."/>
            <person name="Van De Peppel L.J.J."/>
        </authorList>
    </citation>
    <scope>NUCLEOTIDE SEQUENCE</scope>
    <source>
        <strain evidence="1">D49</strain>
    </source>
</reference>
<sequence length="148" mass="16628">MAHAVPIHGLMTQLTSFSLAYKVPAGTEISDELLGSCADLFGHNYGIWGEKAGDVSKYTKPAMSLLTFRQRVKMTRERLREQCVCVPEKTVLIICYTDTQIVGHAFASVWELQGGVVGWITQLVVDISKSVIRQFSITELFYWLKDQI</sequence>
<dbReference type="OrthoDB" id="2019666at2759"/>
<name>A0A9P7K280_9AGAR</name>
<evidence type="ECO:0000313" key="1">
    <source>
        <dbReference type="EMBL" id="KAG5633869.1"/>
    </source>
</evidence>
<gene>
    <name evidence="1" type="ORF">H0H81_004661</name>
</gene>
<dbReference type="Proteomes" id="UP000717328">
    <property type="component" value="Unassembled WGS sequence"/>
</dbReference>
<evidence type="ECO:0000313" key="2">
    <source>
        <dbReference type="Proteomes" id="UP000717328"/>
    </source>
</evidence>
<accession>A0A9P7K280</accession>